<name>A0A2I1RFA8_FAUOS</name>
<evidence type="ECO:0000313" key="4">
    <source>
        <dbReference type="EMBL" id="PKZ67822.1"/>
    </source>
</evidence>
<feature type="region of interest" description="Disordered" evidence="2">
    <location>
        <begin position="59"/>
        <end position="81"/>
    </location>
</feature>
<sequence length="123" mass="14370">MAEFNVEFKLKVVLSVLNERSSLGEAQKFHNLRSKTVIINWLRQYEKDGINSLQPKKGKYRFLKPKKQTDPEQAKTDKNKTQDELLEEIAYLRARVAVLKKRRSLRLESEANAQKHSLKSSQN</sequence>
<dbReference type="Pfam" id="PF13518">
    <property type="entry name" value="HTH_28"/>
    <property type="match status" value="1"/>
</dbReference>
<dbReference type="InterPro" id="IPR009057">
    <property type="entry name" value="Homeodomain-like_sf"/>
</dbReference>
<reference evidence="4 5" key="1">
    <citation type="submission" date="2017-12" db="EMBL/GenBank/DDBJ databases">
        <title>Phylogenetic diversity of female urinary microbiome.</title>
        <authorList>
            <person name="Thomas-White K."/>
            <person name="Wolfe A.J."/>
        </authorList>
    </citation>
    <scope>NUCLEOTIDE SEQUENCE [LARGE SCALE GENOMIC DNA]</scope>
    <source>
        <strain evidence="4 5">UMB0416</strain>
    </source>
</reference>
<evidence type="ECO:0000313" key="5">
    <source>
        <dbReference type="Proteomes" id="UP000234914"/>
    </source>
</evidence>
<comment type="caution">
    <text evidence="4">The sequence shown here is derived from an EMBL/GenBank/DDBJ whole genome shotgun (WGS) entry which is preliminary data.</text>
</comment>
<dbReference type="AlphaFoldDB" id="A0A2I1RFA8"/>
<comment type="similarity">
    <text evidence="1">Belongs to the IS150/IS1296 orfA family.</text>
</comment>
<protein>
    <submittedName>
        <fullName evidence="4">Helix-turn-helix domain-containing protein</fullName>
    </submittedName>
</protein>
<dbReference type="PANTHER" id="PTHR33795">
    <property type="entry name" value="INSERTION ELEMENT IS150 PROTEIN INSJ"/>
    <property type="match status" value="1"/>
</dbReference>
<dbReference type="InterPro" id="IPR036388">
    <property type="entry name" value="WH-like_DNA-bd_sf"/>
</dbReference>
<feature type="compositionally biased region" description="Basic and acidic residues" evidence="2">
    <location>
        <begin position="67"/>
        <end position="81"/>
    </location>
</feature>
<dbReference type="PANTHER" id="PTHR33795:SF1">
    <property type="entry name" value="INSERTION ELEMENT IS150 PROTEIN INSJ"/>
    <property type="match status" value="1"/>
</dbReference>
<dbReference type="RefSeq" id="WP_101965166.1">
    <property type="nucleotide sequence ID" value="NZ_JAHXOB010000037.1"/>
</dbReference>
<dbReference type="Gene3D" id="1.10.10.10">
    <property type="entry name" value="Winged helix-like DNA-binding domain superfamily/Winged helix DNA-binding domain"/>
    <property type="match status" value="1"/>
</dbReference>
<evidence type="ECO:0000256" key="1">
    <source>
        <dbReference type="ARBA" id="ARBA00038232"/>
    </source>
</evidence>
<evidence type="ECO:0000256" key="2">
    <source>
        <dbReference type="SAM" id="MobiDB-lite"/>
    </source>
</evidence>
<organism evidence="4 5">
    <name type="scientific">Faucicola osloensis</name>
    <name type="common">Moraxella osloensis</name>
    <dbReference type="NCBI Taxonomy" id="34062"/>
    <lineage>
        <taxon>Bacteria</taxon>
        <taxon>Pseudomonadati</taxon>
        <taxon>Pseudomonadota</taxon>
        <taxon>Gammaproteobacteria</taxon>
        <taxon>Moraxellales</taxon>
        <taxon>Moraxellaceae</taxon>
        <taxon>Faucicola</taxon>
    </lineage>
</organism>
<dbReference type="InterPro" id="IPR052057">
    <property type="entry name" value="IS150/IS1296_orfA-like"/>
</dbReference>
<dbReference type="EMBL" id="PKJS01000021">
    <property type="protein sequence ID" value="PKZ67822.1"/>
    <property type="molecule type" value="Genomic_DNA"/>
</dbReference>
<proteinExistence type="inferred from homology"/>
<dbReference type="Proteomes" id="UP000234914">
    <property type="component" value="Unassembled WGS sequence"/>
</dbReference>
<dbReference type="SUPFAM" id="SSF46689">
    <property type="entry name" value="Homeodomain-like"/>
    <property type="match status" value="1"/>
</dbReference>
<gene>
    <name evidence="4" type="ORF">CYJ96_11750</name>
</gene>
<feature type="domain" description="Insertion element IS150 protein InsJ-like helix-turn-helix" evidence="3">
    <location>
        <begin position="8"/>
        <end position="59"/>
    </location>
</feature>
<accession>A0A2I1RFA8</accession>
<evidence type="ECO:0000259" key="3">
    <source>
        <dbReference type="Pfam" id="PF13518"/>
    </source>
</evidence>
<dbReference type="InterPro" id="IPR055247">
    <property type="entry name" value="InsJ-like_HTH"/>
</dbReference>